<proteinExistence type="predicted"/>
<reference evidence="1 2" key="2">
    <citation type="journal article" date="2017" name="Front. Plant Sci.">
        <title>Gene Classification and Mining of Molecular Markers Useful in Red Clover (Trifolium pratense) Breeding.</title>
        <authorList>
            <person name="Istvanek J."/>
            <person name="Dluhosova J."/>
            <person name="Dluhos P."/>
            <person name="Patkova L."/>
            <person name="Nedelnik J."/>
            <person name="Repkova J."/>
        </authorList>
    </citation>
    <scope>NUCLEOTIDE SEQUENCE [LARGE SCALE GENOMIC DNA]</scope>
    <source>
        <strain evidence="2">cv. Tatra</strain>
        <tissue evidence="1">Young leaves</tissue>
    </source>
</reference>
<name>A0A2K3MVS9_TRIPR</name>
<evidence type="ECO:0000313" key="2">
    <source>
        <dbReference type="Proteomes" id="UP000236291"/>
    </source>
</evidence>
<evidence type="ECO:0000313" key="1">
    <source>
        <dbReference type="EMBL" id="PNX94895.1"/>
    </source>
</evidence>
<reference evidence="1 2" key="1">
    <citation type="journal article" date="2014" name="Am. J. Bot.">
        <title>Genome assembly and annotation for red clover (Trifolium pratense; Fabaceae).</title>
        <authorList>
            <person name="Istvanek J."/>
            <person name="Jaros M."/>
            <person name="Krenek A."/>
            <person name="Repkova J."/>
        </authorList>
    </citation>
    <scope>NUCLEOTIDE SEQUENCE [LARGE SCALE GENOMIC DNA]</scope>
    <source>
        <strain evidence="2">cv. Tatra</strain>
        <tissue evidence="1">Young leaves</tissue>
    </source>
</reference>
<organism evidence="1 2">
    <name type="scientific">Trifolium pratense</name>
    <name type="common">Red clover</name>
    <dbReference type="NCBI Taxonomy" id="57577"/>
    <lineage>
        <taxon>Eukaryota</taxon>
        <taxon>Viridiplantae</taxon>
        <taxon>Streptophyta</taxon>
        <taxon>Embryophyta</taxon>
        <taxon>Tracheophyta</taxon>
        <taxon>Spermatophyta</taxon>
        <taxon>Magnoliopsida</taxon>
        <taxon>eudicotyledons</taxon>
        <taxon>Gunneridae</taxon>
        <taxon>Pentapetalae</taxon>
        <taxon>rosids</taxon>
        <taxon>fabids</taxon>
        <taxon>Fabales</taxon>
        <taxon>Fabaceae</taxon>
        <taxon>Papilionoideae</taxon>
        <taxon>50 kb inversion clade</taxon>
        <taxon>NPAAA clade</taxon>
        <taxon>Hologalegina</taxon>
        <taxon>IRL clade</taxon>
        <taxon>Trifolieae</taxon>
        <taxon>Trifolium</taxon>
    </lineage>
</organism>
<dbReference type="Proteomes" id="UP000236291">
    <property type="component" value="Unassembled WGS sequence"/>
</dbReference>
<dbReference type="AlphaFoldDB" id="A0A2K3MVS9"/>
<gene>
    <name evidence="1" type="ORF">L195_g018077</name>
</gene>
<protein>
    <submittedName>
        <fullName evidence="1">Uncharacterized protein</fullName>
    </submittedName>
</protein>
<comment type="caution">
    <text evidence="1">The sequence shown here is derived from an EMBL/GenBank/DDBJ whole genome shotgun (WGS) entry which is preliminary data.</text>
</comment>
<accession>A0A2K3MVS9</accession>
<dbReference type="EMBL" id="ASHM01012929">
    <property type="protein sequence ID" value="PNX94895.1"/>
    <property type="molecule type" value="Genomic_DNA"/>
</dbReference>
<sequence>MKQLFPLLFGHGNNQHPPPCDLVTKHKRVVNGSNTSAVYELDMGYIGGENDFFVLEEENRKWKTQYSK</sequence>